<dbReference type="PRINTS" id="PR00508">
    <property type="entry name" value="S21N4MTFRASE"/>
</dbReference>
<organism evidence="5">
    <name type="scientific">Siphoviridae sp. ctkyE7</name>
    <dbReference type="NCBI Taxonomy" id="2827926"/>
    <lineage>
        <taxon>Viruses</taxon>
        <taxon>Duplodnaviria</taxon>
        <taxon>Heunggongvirae</taxon>
        <taxon>Uroviricota</taxon>
        <taxon>Caudoviricetes</taxon>
    </lineage>
</organism>
<comment type="similarity">
    <text evidence="1">Belongs to the N(4)/N(6)-methyltransferase family.</text>
</comment>
<dbReference type="CDD" id="cd02440">
    <property type="entry name" value="AdoMet_MTases"/>
    <property type="match status" value="1"/>
</dbReference>
<dbReference type="Pfam" id="PF01555">
    <property type="entry name" value="N6_N4_Mtase"/>
    <property type="match status" value="1"/>
</dbReference>
<dbReference type="GO" id="GO:0008170">
    <property type="term" value="F:N-methyltransferase activity"/>
    <property type="evidence" value="ECO:0007669"/>
    <property type="project" value="InterPro"/>
</dbReference>
<dbReference type="InterPro" id="IPR001091">
    <property type="entry name" value="RM_Methyltransferase"/>
</dbReference>
<dbReference type="GO" id="GO:0032259">
    <property type="term" value="P:methylation"/>
    <property type="evidence" value="ECO:0007669"/>
    <property type="project" value="UniProtKB-KW"/>
</dbReference>
<evidence type="ECO:0000256" key="1">
    <source>
        <dbReference type="ARBA" id="ARBA00006594"/>
    </source>
</evidence>
<accession>A0A8S5SQQ1</accession>
<dbReference type="PANTHER" id="PTHR13370:SF3">
    <property type="entry name" value="TRNA (GUANINE(10)-N2)-METHYLTRANSFERASE HOMOLOG"/>
    <property type="match status" value="1"/>
</dbReference>
<dbReference type="GO" id="GO:0003677">
    <property type="term" value="F:DNA binding"/>
    <property type="evidence" value="ECO:0007669"/>
    <property type="project" value="InterPro"/>
</dbReference>
<dbReference type="InterPro" id="IPR029063">
    <property type="entry name" value="SAM-dependent_MTases_sf"/>
</dbReference>
<protein>
    <submittedName>
        <fullName evidence="5">Adenine-specific methyltransferase</fullName>
    </submittedName>
</protein>
<feature type="domain" description="DNA methylase N-4/N-6" evidence="4">
    <location>
        <begin position="23"/>
        <end position="232"/>
    </location>
</feature>
<keyword evidence="3" id="KW-0808">Transferase</keyword>
<dbReference type="InterPro" id="IPR002941">
    <property type="entry name" value="DNA_methylase_N4/N6"/>
</dbReference>
<dbReference type="EMBL" id="BK032652">
    <property type="protein sequence ID" value="DAF53364.1"/>
    <property type="molecule type" value="Genomic_DNA"/>
</dbReference>
<evidence type="ECO:0000256" key="3">
    <source>
        <dbReference type="ARBA" id="ARBA00022679"/>
    </source>
</evidence>
<dbReference type="InterPro" id="IPR002052">
    <property type="entry name" value="DNA_methylase_N6_adenine_CS"/>
</dbReference>
<dbReference type="PROSITE" id="PS00092">
    <property type="entry name" value="N6_MTASE"/>
    <property type="match status" value="1"/>
</dbReference>
<dbReference type="GO" id="GO:0009007">
    <property type="term" value="F:site-specific DNA-methyltransferase (adenine-specific) activity"/>
    <property type="evidence" value="ECO:0007669"/>
    <property type="project" value="TreeGrafter"/>
</dbReference>
<proteinExistence type="inferred from homology"/>
<evidence type="ECO:0000259" key="4">
    <source>
        <dbReference type="Pfam" id="PF01555"/>
    </source>
</evidence>
<dbReference type="Gene3D" id="3.40.50.150">
    <property type="entry name" value="Vaccinia Virus protein VP39"/>
    <property type="match status" value="1"/>
</dbReference>
<dbReference type="SUPFAM" id="SSF53335">
    <property type="entry name" value="S-adenosyl-L-methionine-dependent methyltransferases"/>
    <property type="match status" value="1"/>
</dbReference>
<name>A0A8S5SQQ1_9CAUD</name>
<reference evidence="5" key="1">
    <citation type="journal article" date="2021" name="Proc. Natl. Acad. Sci. U.S.A.">
        <title>A Catalog of Tens of Thousands of Viruses from Human Metagenomes Reveals Hidden Associations with Chronic Diseases.</title>
        <authorList>
            <person name="Tisza M.J."/>
            <person name="Buck C.B."/>
        </authorList>
    </citation>
    <scope>NUCLEOTIDE SEQUENCE</scope>
    <source>
        <strain evidence="5">CtkyE7</strain>
    </source>
</reference>
<dbReference type="PANTHER" id="PTHR13370">
    <property type="entry name" value="RNA METHYLASE-RELATED"/>
    <property type="match status" value="1"/>
</dbReference>
<evidence type="ECO:0000256" key="2">
    <source>
        <dbReference type="ARBA" id="ARBA00022603"/>
    </source>
</evidence>
<sequence length="240" mass="27317">MEINKIYCGDCLPILKTFDDCSVDAVITDPPYSSGGATMAERQKDPVKKYEQSGNKIIHRPTFWGDTKDQRSWMHWCNLWISECQRILKPNGYFLMFTDWRQLPAATDVLQIGELIWRGIISWDKGNSARAPHKGYFRHQCEYIAWGTKGKCHKAIHDGPYPGCYHFPVKLTDKFHLTGKPTPLMEQLVKIVPDGSLILDPFAGSGTTLVAAKHCNRKYIGIEKDPGNIEVAHRRLLDTI</sequence>
<keyword evidence="2 5" id="KW-0489">Methyltransferase</keyword>
<evidence type="ECO:0000313" key="5">
    <source>
        <dbReference type="EMBL" id="DAF53364.1"/>
    </source>
</evidence>